<reference evidence="2" key="1">
    <citation type="submission" date="2025-08" db="UniProtKB">
        <authorList>
            <consortium name="RefSeq"/>
        </authorList>
    </citation>
    <scope>IDENTIFICATION</scope>
    <source>
        <tissue evidence="2">Whole larvae</tissue>
    </source>
</reference>
<gene>
    <name evidence="2" type="primary">LOC128200093</name>
</gene>
<evidence type="ECO:0000313" key="2">
    <source>
        <dbReference type="RefSeq" id="XP_052748231.1"/>
    </source>
</evidence>
<sequence>MNSEVEQCMRHADESVVFVKQKFDFQSEINVNYSQKHLNEPSYIKQEIDSHSEEYSEHKKENNTLQKEIIKKEVHWNDVEKIVVKTEYVDVKEEPVENSNMLYTEERNYLGLLYKDHEIKTDLVIGPTLVQTETVSGNTESLHSRIDCKDVHNEESEYLEINNEVVILSNAVRTCRKSSSRKACKKKS</sequence>
<dbReference type="RefSeq" id="XP_052748231.1">
    <property type="nucleotide sequence ID" value="XM_052892271.1"/>
</dbReference>
<proteinExistence type="predicted"/>
<organism evidence="1 2">
    <name type="scientific">Galleria mellonella</name>
    <name type="common">Greater wax moth</name>
    <dbReference type="NCBI Taxonomy" id="7137"/>
    <lineage>
        <taxon>Eukaryota</taxon>
        <taxon>Metazoa</taxon>
        <taxon>Ecdysozoa</taxon>
        <taxon>Arthropoda</taxon>
        <taxon>Hexapoda</taxon>
        <taxon>Insecta</taxon>
        <taxon>Pterygota</taxon>
        <taxon>Neoptera</taxon>
        <taxon>Endopterygota</taxon>
        <taxon>Lepidoptera</taxon>
        <taxon>Glossata</taxon>
        <taxon>Ditrysia</taxon>
        <taxon>Pyraloidea</taxon>
        <taxon>Pyralidae</taxon>
        <taxon>Galleriinae</taxon>
        <taxon>Galleria</taxon>
    </lineage>
</organism>
<dbReference type="Proteomes" id="UP001652740">
    <property type="component" value="Unplaced"/>
</dbReference>
<accession>A0ABM3M9W3</accession>
<name>A0ABM3M9W3_GALME</name>
<protein>
    <submittedName>
        <fullName evidence="2">Uncharacterized protein LOC128200093</fullName>
    </submittedName>
</protein>
<keyword evidence="1" id="KW-1185">Reference proteome</keyword>
<dbReference type="GeneID" id="128200093"/>
<evidence type="ECO:0000313" key="1">
    <source>
        <dbReference type="Proteomes" id="UP001652740"/>
    </source>
</evidence>